<dbReference type="InterPro" id="IPR036097">
    <property type="entry name" value="HisK_dim/P_sf"/>
</dbReference>
<evidence type="ECO:0000256" key="4">
    <source>
        <dbReference type="ARBA" id="ARBA00022553"/>
    </source>
</evidence>
<feature type="transmembrane region" description="Helical" evidence="11">
    <location>
        <begin position="12"/>
        <end position="30"/>
    </location>
</feature>
<evidence type="ECO:0000256" key="9">
    <source>
        <dbReference type="ARBA" id="ARBA00023012"/>
    </source>
</evidence>
<name>A0A327QMZ7_9BACT</name>
<accession>A0A327QMZ7</accession>
<evidence type="ECO:0000256" key="5">
    <source>
        <dbReference type="ARBA" id="ARBA00022679"/>
    </source>
</evidence>
<evidence type="ECO:0000256" key="3">
    <source>
        <dbReference type="ARBA" id="ARBA00012438"/>
    </source>
</evidence>
<dbReference type="SMART" id="SM00387">
    <property type="entry name" value="HATPase_c"/>
    <property type="match status" value="1"/>
</dbReference>
<proteinExistence type="predicted"/>
<dbReference type="InterPro" id="IPR005467">
    <property type="entry name" value="His_kinase_dom"/>
</dbReference>
<evidence type="ECO:0000256" key="1">
    <source>
        <dbReference type="ARBA" id="ARBA00000085"/>
    </source>
</evidence>
<keyword evidence="7 14" id="KW-0418">Kinase</keyword>
<evidence type="ECO:0000259" key="13">
    <source>
        <dbReference type="PROSITE" id="PS50885"/>
    </source>
</evidence>
<dbReference type="GO" id="GO:0000155">
    <property type="term" value="F:phosphorelay sensor kinase activity"/>
    <property type="evidence" value="ECO:0007669"/>
    <property type="project" value="InterPro"/>
</dbReference>
<dbReference type="PRINTS" id="PR00344">
    <property type="entry name" value="BCTRLSENSOR"/>
</dbReference>
<evidence type="ECO:0000313" key="15">
    <source>
        <dbReference type="Proteomes" id="UP000249547"/>
    </source>
</evidence>
<gene>
    <name evidence="14" type="ORF">LX64_02576</name>
</gene>
<dbReference type="CDD" id="cd06225">
    <property type="entry name" value="HAMP"/>
    <property type="match status" value="1"/>
</dbReference>
<evidence type="ECO:0000259" key="12">
    <source>
        <dbReference type="PROSITE" id="PS50109"/>
    </source>
</evidence>
<dbReference type="Proteomes" id="UP000249547">
    <property type="component" value="Unassembled WGS sequence"/>
</dbReference>
<dbReference type="PANTHER" id="PTHR45436">
    <property type="entry name" value="SENSOR HISTIDINE KINASE YKOH"/>
    <property type="match status" value="1"/>
</dbReference>
<feature type="domain" description="HAMP" evidence="13">
    <location>
        <begin position="176"/>
        <end position="229"/>
    </location>
</feature>
<dbReference type="Pfam" id="PF00672">
    <property type="entry name" value="HAMP"/>
    <property type="match status" value="1"/>
</dbReference>
<comment type="caution">
    <text evidence="14">The sequence shown here is derived from an EMBL/GenBank/DDBJ whole genome shotgun (WGS) entry which is preliminary data.</text>
</comment>
<dbReference type="EMBL" id="QLLL01000004">
    <property type="protein sequence ID" value="RAJ05418.1"/>
    <property type="molecule type" value="Genomic_DNA"/>
</dbReference>
<evidence type="ECO:0000256" key="11">
    <source>
        <dbReference type="SAM" id="Phobius"/>
    </source>
</evidence>
<dbReference type="InterPro" id="IPR003594">
    <property type="entry name" value="HATPase_dom"/>
</dbReference>
<organism evidence="14 15">
    <name type="scientific">Chitinophaga skermanii</name>
    <dbReference type="NCBI Taxonomy" id="331697"/>
    <lineage>
        <taxon>Bacteria</taxon>
        <taxon>Pseudomonadati</taxon>
        <taxon>Bacteroidota</taxon>
        <taxon>Chitinophagia</taxon>
        <taxon>Chitinophagales</taxon>
        <taxon>Chitinophagaceae</taxon>
        <taxon>Chitinophaga</taxon>
    </lineage>
</organism>
<evidence type="ECO:0000256" key="10">
    <source>
        <dbReference type="ARBA" id="ARBA00023136"/>
    </source>
</evidence>
<dbReference type="InterPro" id="IPR003661">
    <property type="entry name" value="HisK_dim/P_dom"/>
</dbReference>
<dbReference type="GO" id="GO:0005886">
    <property type="term" value="C:plasma membrane"/>
    <property type="evidence" value="ECO:0007669"/>
    <property type="project" value="TreeGrafter"/>
</dbReference>
<dbReference type="PROSITE" id="PS50885">
    <property type="entry name" value="HAMP"/>
    <property type="match status" value="1"/>
</dbReference>
<dbReference type="AlphaFoldDB" id="A0A327QMZ7"/>
<evidence type="ECO:0000313" key="14">
    <source>
        <dbReference type="EMBL" id="RAJ05418.1"/>
    </source>
</evidence>
<protein>
    <recommendedName>
        <fullName evidence="3">histidine kinase</fullName>
        <ecNumber evidence="3">2.7.13.3</ecNumber>
    </recommendedName>
</protein>
<feature type="domain" description="Histidine kinase" evidence="12">
    <location>
        <begin position="237"/>
        <end position="451"/>
    </location>
</feature>
<dbReference type="OrthoDB" id="594725at2"/>
<keyword evidence="15" id="KW-1185">Reference proteome</keyword>
<comment type="catalytic activity">
    <reaction evidence="1">
        <text>ATP + protein L-histidine = ADP + protein N-phospho-L-histidine.</text>
        <dbReference type="EC" id="2.7.13.3"/>
    </reaction>
</comment>
<evidence type="ECO:0000256" key="7">
    <source>
        <dbReference type="ARBA" id="ARBA00022777"/>
    </source>
</evidence>
<dbReference type="SUPFAM" id="SSF47384">
    <property type="entry name" value="Homodimeric domain of signal transducing histidine kinase"/>
    <property type="match status" value="1"/>
</dbReference>
<dbReference type="SMART" id="SM00388">
    <property type="entry name" value="HisKA"/>
    <property type="match status" value="1"/>
</dbReference>
<dbReference type="InterPro" id="IPR003660">
    <property type="entry name" value="HAMP_dom"/>
</dbReference>
<keyword evidence="8 11" id="KW-1133">Transmembrane helix</keyword>
<dbReference type="PROSITE" id="PS50109">
    <property type="entry name" value="HIS_KIN"/>
    <property type="match status" value="1"/>
</dbReference>
<reference evidence="14 15" key="1">
    <citation type="submission" date="2018-06" db="EMBL/GenBank/DDBJ databases">
        <title>Genomic Encyclopedia of Archaeal and Bacterial Type Strains, Phase II (KMG-II): from individual species to whole genera.</title>
        <authorList>
            <person name="Goeker M."/>
        </authorList>
    </citation>
    <scope>NUCLEOTIDE SEQUENCE [LARGE SCALE GENOMIC DNA]</scope>
    <source>
        <strain evidence="14 15">DSM 23857</strain>
    </source>
</reference>
<dbReference type="Gene3D" id="3.30.565.10">
    <property type="entry name" value="Histidine kinase-like ATPase, C-terminal domain"/>
    <property type="match status" value="1"/>
</dbReference>
<dbReference type="PANTHER" id="PTHR45436:SF5">
    <property type="entry name" value="SENSOR HISTIDINE KINASE TRCS"/>
    <property type="match status" value="1"/>
</dbReference>
<keyword evidence="5" id="KW-0808">Transferase</keyword>
<dbReference type="Pfam" id="PF02518">
    <property type="entry name" value="HATPase_c"/>
    <property type="match status" value="1"/>
</dbReference>
<dbReference type="SUPFAM" id="SSF55874">
    <property type="entry name" value="ATPase domain of HSP90 chaperone/DNA topoisomerase II/histidine kinase"/>
    <property type="match status" value="1"/>
</dbReference>
<keyword evidence="4" id="KW-0597">Phosphoprotein</keyword>
<feature type="transmembrane region" description="Helical" evidence="11">
    <location>
        <begin position="149"/>
        <end position="170"/>
    </location>
</feature>
<keyword evidence="9" id="KW-0902">Two-component regulatory system</keyword>
<evidence type="ECO:0000256" key="8">
    <source>
        <dbReference type="ARBA" id="ARBA00022989"/>
    </source>
</evidence>
<dbReference type="EC" id="2.7.13.3" evidence="3"/>
<evidence type="ECO:0000256" key="2">
    <source>
        <dbReference type="ARBA" id="ARBA00004370"/>
    </source>
</evidence>
<comment type="subcellular location">
    <subcellularLocation>
        <location evidence="2">Membrane</location>
    </subcellularLocation>
</comment>
<dbReference type="RefSeq" id="WP_111598010.1">
    <property type="nucleotide sequence ID" value="NZ_QLLL01000004.1"/>
</dbReference>
<dbReference type="SUPFAM" id="SSF158472">
    <property type="entry name" value="HAMP domain-like"/>
    <property type="match status" value="1"/>
</dbReference>
<keyword evidence="6 11" id="KW-0812">Transmembrane</keyword>
<dbReference type="SMART" id="SM00304">
    <property type="entry name" value="HAMP"/>
    <property type="match status" value="1"/>
</dbReference>
<dbReference type="InterPro" id="IPR050428">
    <property type="entry name" value="TCS_sensor_his_kinase"/>
</dbReference>
<dbReference type="Pfam" id="PF00512">
    <property type="entry name" value="HisKA"/>
    <property type="match status" value="1"/>
</dbReference>
<dbReference type="CDD" id="cd00075">
    <property type="entry name" value="HATPase"/>
    <property type="match status" value="1"/>
</dbReference>
<dbReference type="Gene3D" id="1.10.287.130">
    <property type="match status" value="1"/>
</dbReference>
<keyword evidence="10 11" id="KW-0472">Membrane</keyword>
<dbReference type="InterPro" id="IPR036890">
    <property type="entry name" value="HATPase_C_sf"/>
</dbReference>
<dbReference type="CDD" id="cd00082">
    <property type="entry name" value="HisKA"/>
    <property type="match status" value="1"/>
</dbReference>
<dbReference type="InterPro" id="IPR004358">
    <property type="entry name" value="Sig_transdc_His_kin-like_C"/>
</dbReference>
<evidence type="ECO:0000256" key="6">
    <source>
        <dbReference type="ARBA" id="ARBA00022692"/>
    </source>
</evidence>
<dbReference type="Gene3D" id="6.10.340.10">
    <property type="match status" value="1"/>
</dbReference>
<sequence length="451" mass="51515">MSLKRKLVYRSTLVFFACISFVLIGTYLLFHYSIEESYRKKLHGIAKLAAYFYLEKDELNATKHKRIEREFKKISGESVQLYNANSKTIYIADSLPYIASNEVLSKTIEEGVYTFKQDQRQFLSMFYEDNEGDFIIIVSGEDMEGEKRALLLVHMLLIFGSLGIAMQFILSNILANKTFKPFKNLVKQVNSIKGNDLDARLKFRGKDDEIDQLVNEFNYLLERIESSAMIQRNFLRNASHEIKTPLAIILGDIEVALHSARSNEEYQALLQSLKTNSLHLKSVVESLITLSNLEVTNTKLMNEIRIDEVMWEILEKKKIEYPDCTAIVHFHPGVEMQEGLLTIQANKHLVFIAMNNIIDNAIKFSNAQPVKITLGLKGEHLCISISDEGIGIPGDELQNIFKLFYRSPQNSHIPGHGIGLYLAKQIFDLNNIQIDIQPVQPHGTTFSLVFQ</sequence>